<keyword evidence="4" id="KW-0808">Transferase</keyword>
<dbReference type="Pfam" id="PF00291">
    <property type="entry name" value="PALP"/>
    <property type="match status" value="1"/>
</dbReference>
<dbReference type="PROSITE" id="PS00901">
    <property type="entry name" value="CYS_SYNTHASE"/>
    <property type="match status" value="1"/>
</dbReference>
<dbReference type="Proteomes" id="UP000052245">
    <property type="component" value="Unassembled WGS sequence"/>
</dbReference>
<dbReference type="EC" id="2.5.1.47" evidence="4"/>
<organism evidence="4 5">
    <name type="scientific">Campylobacter hyointestinalis subsp. hyointestinalis</name>
    <dbReference type="NCBI Taxonomy" id="91352"/>
    <lineage>
        <taxon>Bacteria</taxon>
        <taxon>Pseudomonadati</taxon>
        <taxon>Campylobacterota</taxon>
        <taxon>Epsilonproteobacteria</taxon>
        <taxon>Campylobacterales</taxon>
        <taxon>Campylobacteraceae</taxon>
        <taxon>Campylobacter</taxon>
    </lineage>
</organism>
<dbReference type="InterPro" id="IPR001926">
    <property type="entry name" value="TrpB-like_PALP"/>
</dbReference>
<dbReference type="AlphaFoldDB" id="A0A9W5EUJ8"/>
<comment type="caution">
    <text evidence="4">The sequence shown here is derived from an EMBL/GenBank/DDBJ whole genome shotgun (WGS) entry which is preliminary data.</text>
</comment>
<gene>
    <name evidence="4" type="primary">cysK_3</name>
    <name evidence="4" type="ORF">ERS739223_00897</name>
</gene>
<comment type="cofactor">
    <cofactor evidence="1">
        <name>pyridoxal 5'-phosphate</name>
        <dbReference type="ChEBI" id="CHEBI:597326"/>
    </cofactor>
</comment>
<dbReference type="GO" id="GO:0006535">
    <property type="term" value="P:cysteine biosynthetic process from serine"/>
    <property type="evidence" value="ECO:0007669"/>
    <property type="project" value="InterPro"/>
</dbReference>
<reference evidence="4 5" key="1">
    <citation type="submission" date="2015-11" db="EMBL/GenBank/DDBJ databases">
        <authorList>
            <consortium name="Pathogen Informatics"/>
        </authorList>
    </citation>
    <scope>NUCLEOTIDE SEQUENCE [LARGE SCALE GENOMIC DNA]</scope>
    <source>
        <strain evidence="4 5">007A-0283</strain>
    </source>
</reference>
<dbReference type="EMBL" id="FAVC01000002">
    <property type="protein sequence ID" value="CUU81554.1"/>
    <property type="molecule type" value="Genomic_DNA"/>
</dbReference>
<evidence type="ECO:0000313" key="4">
    <source>
        <dbReference type="EMBL" id="CUU81554.1"/>
    </source>
</evidence>
<proteinExistence type="predicted"/>
<feature type="domain" description="Tryptophan synthase beta chain-like PALP" evidence="3">
    <location>
        <begin position="6"/>
        <end position="54"/>
    </location>
</feature>
<dbReference type="GO" id="GO:0004124">
    <property type="term" value="F:cysteine synthase activity"/>
    <property type="evidence" value="ECO:0007669"/>
    <property type="project" value="UniProtKB-EC"/>
</dbReference>
<dbReference type="RefSeq" id="WP_277934148.1">
    <property type="nucleotide sequence ID" value="NZ_FAUY01000001.1"/>
</dbReference>
<dbReference type="InterPro" id="IPR001216">
    <property type="entry name" value="P-phosphate_BS"/>
</dbReference>
<dbReference type="SUPFAM" id="SSF53686">
    <property type="entry name" value="Tryptophan synthase beta subunit-like PLP-dependent enzymes"/>
    <property type="match status" value="1"/>
</dbReference>
<sequence length="63" mass="6902">MNLLDCMGRTPLIRIKNPHGSQFSNVYVKLEEFNPTGSIKARVGLAMVQDALKIGKIKSGDIS</sequence>
<name>A0A9W5EUJ8_CAMHY</name>
<accession>A0A9W5EUJ8</accession>
<evidence type="ECO:0000259" key="3">
    <source>
        <dbReference type="Pfam" id="PF00291"/>
    </source>
</evidence>
<keyword evidence="2" id="KW-0663">Pyridoxal phosphate</keyword>
<evidence type="ECO:0000256" key="1">
    <source>
        <dbReference type="ARBA" id="ARBA00001933"/>
    </source>
</evidence>
<evidence type="ECO:0000256" key="2">
    <source>
        <dbReference type="ARBA" id="ARBA00022898"/>
    </source>
</evidence>
<dbReference type="PANTHER" id="PTHR10314">
    <property type="entry name" value="CYSTATHIONINE BETA-SYNTHASE"/>
    <property type="match status" value="1"/>
</dbReference>
<dbReference type="Gene3D" id="3.40.50.1100">
    <property type="match status" value="2"/>
</dbReference>
<dbReference type="InterPro" id="IPR036052">
    <property type="entry name" value="TrpB-like_PALP_sf"/>
</dbReference>
<dbReference type="InterPro" id="IPR050214">
    <property type="entry name" value="Cys_Synth/Cystath_Beta-Synth"/>
</dbReference>
<protein>
    <submittedName>
        <fullName evidence="4">Cysteine synthase A</fullName>
        <ecNumber evidence="4">2.5.1.47</ecNumber>
    </submittedName>
</protein>
<evidence type="ECO:0000313" key="5">
    <source>
        <dbReference type="Proteomes" id="UP000052245"/>
    </source>
</evidence>